<dbReference type="EMBL" id="KF418775">
    <property type="protein sequence ID" value="AJL35004.1"/>
    <property type="molecule type" value="Genomic_DNA"/>
</dbReference>
<protein>
    <recommendedName>
        <fullName evidence="2">Abortive infection protein-like C-terminal domain-containing protein</fullName>
    </recommendedName>
</protein>
<organism evidence="1">
    <name type="scientific">Burkholderia pseudomallei</name>
    <name type="common">Pseudomonas pseudomallei</name>
    <dbReference type="NCBI Taxonomy" id="28450"/>
    <lineage>
        <taxon>Bacteria</taxon>
        <taxon>Pseudomonadati</taxon>
        <taxon>Pseudomonadota</taxon>
        <taxon>Betaproteobacteria</taxon>
        <taxon>Burkholderiales</taxon>
        <taxon>Burkholderiaceae</taxon>
        <taxon>Burkholderia</taxon>
        <taxon>pseudomallei group</taxon>
    </lineage>
</organism>
<accession>A0A0C5AYF0</accession>
<evidence type="ECO:0008006" key="2">
    <source>
        <dbReference type="Google" id="ProtNLM"/>
    </source>
</evidence>
<dbReference type="AlphaFoldDB" id="A0A0C5AYF0"/>
<gene>
    <name evidence="1" type="ORF">pBPS121</name>
</gene>
<sequence>MCPRRKNMASVAAAWGTVRASLLQLSFADIKTVAGLAGLDLMALAHLQQRPEKGATKEQLMSGIEGMLGKMDGDARQRFVVWVAEELLARKPDLSASLTDQLVRHGWGLVDRQLIPLQLFDPSELANLPDGPRADLVKAAQRFRDGDLGGAISAACGAVDTAVAGVYADHALGEPAKSFQEGCNRALAAVVNLEAPLHELGWDAETAGMLAKSFKGALNQGAYVMQTLRSKMGDVHGTKPILKPLVFDVLKWAELFVRTLAVR</sequence>
<name>A0A0C5AYF0_BURPE</name>
<keyword evidence="1" id="KW-0614">Plasmid</keyword>
<geneLocation type="plasmid" evidence="1">
    <name>pBPSE01</name>
</geneLocation>
<evidence type="ECO:0000313" key="1">
    <source>
        <dbReference type="EMBL" id="AJL35004.1"/>
    </source>
</evidence>
<proteinExistence type="predicted"/>
<reference evidence="1" key="1">
    <citation type="submission" date="2013-07" db="EMBL/GenBank/DDBJ databases">
        <title>Complete sequence of a native Burkholderia pseudomallei plasmid.</title>
        <authorList>
            <person name="Stone J.K."/>
            <person name="Bollig M.C."/>
            <person name="Gibbons H.S."/>
            <person name="Mayo M."/>
            <person name="Currie B.J."/>
            <person name="Keim P."/>
            <person name="Tuanyok A."/>
        </authorList>
    </citation>
    <scope>NUCLEOTIDE SEQUENCE</scope>
    <source>
        <strain evidence="1">MSHR1950</strain>
        <plasmid evidence="1">pBPSE01</plasmid>
    </source>
</reference>